<dbReference type="PANTHER" id="PTHR45348">
    <property type="entry name" value="HYPOTHETICAL OXIDOREDUCTASE (EUROFUNG)"/>
    <property type="match status" value="1"/>
</dbReference>
<dbReference type="STRING" id="45235.A0A2K3QL93"/>
<dbReference type="SUPFAM" id="SSF50129">
    <property type="entry name" value="GroES-like"/>
    <property type="match status" value="1"/>
</dbReference>
<dbReference type="InterPro" id="IPR036291">
    <property type="entry name" value="NAD(P)-bd_dom_sf"/>
</dbReference>
<dbReference type="Proteomes" id="UP000236621">
    <property type="component" value="Unassembled WGS sequence"/>
</dbReference>
<sequence>MQVSPPRQMDPLPRTQRALKVRGPSEVQLHEACPLPAFEDDEILVRVRCVAINPVDAKVLDMAPPVGATAGCEFAGDVVRVGRSVKHGRLKVGVAVFGFVWGSHSNRPDNGAFAEFVAVAGDLVYLLPPHLSYQQGASLGVALQTVGMGVYYLWRLRPPYAAGRGASGPGRRTARQETSGETQEMDATAPRHVSPSAAVGSSTRPPPSTPAMPREPGTGQYVLVYGGSTACGALALQMIRKSGLVPVCTCSARNFAMVKELGAQEAFDYHSPTCGDDIRRYTSDTLAYALDCITDLGSMRICYAAMGRGGGKYMGLNPVPLRAHSRRDIKPDYILVYTMFGKEVSLPRPFGRPARPKDRVFAEGWYRGTQTLVDTPGEIRPHPLDQGSGGLHGVIKGLDRMRKGDVSGVKLVYEL</sequence>
<evidence type="ECO:0000256" key="3">
    <source>
        <dbReference type="ARBA" id="ARBA00023002"/>
    </source>
</evidence>
<reference evidence="6 7" key="1">
    <citation type="submission" date="2017-08" db="EMBL/GenBank/DDBJ databases">
        <title>Harnessing the power of phylogenomics to disentangle the directionality and signatures of interkingdom host jumping in the parasitic fungal genus Tolypocladium.</title>
        <authorList>
            <person name="Quandt C.A."/>
            <person name="Patterson W."/>
            <person name="Spatafora J.W."/>
        </authorList>
    </citation>
    <scope>NUCLEOTIDE SEQUENCE [LARGE SCALE GENOMIC DNA]</scope>
    <source>
        <strain evidence="6 7">CBS 113982</strain>
    </source>
</reference>
<dbReference type="Gene3D" id="3.40.50.720">
    <property type="entry name" value="NAD(P)-binding Rossmann-like Domain"/>
    <property type="match status" value="1"/>
</dbReference>
<dbReference type="InterPro" id="IPR020843">
    <property type="entry name" value="ER"/>
</dbReference>
<organism evidence="6 7">
    <name type="scientific">Tolypocladium capitatum</name>
    <dbReference type="NCBI Taxonomy" id="45235"/>
    <lineage>
        <taxon>Eukaryota</taxon>
        <taxon>Fungi</taxon>
        <taxon>Dikarya</taxon>
        <taxon>Ascomycota</taxon>
        <taxon>Pezizomycotina</taxon>
        <taxon>Sordariomycetes</taxon>
        <taxon>Hypocreomycetidae</taxon>
        <taxon>Hypocreales</taxon>
        <taxon>Ophiocordycipitaceae</taxon>
        <taxon>Tolypocladium</taxon>
    </lineage>
</organism>
<evidence type="ECO:0000259" key="5">
    <source>
        <dbReference type="SMART" id="SM00829"/>
    </source>
</evidence>
<dbReference type="InterPro" id="IPR047122">
    <property type="entry name" value="Trans-enoyl_RdTase-like"/>
</dbReference>
<dbReference type="AlphaFoldDB" id="A0A2K3QL93"/>
<evidence type="ECO:0000256" key="1">
    <source>
        <dbReference type="ARBA" id="ARBA00008072"/>
    </source>
</evidence>
<keyword evidence="3" id="KW-0560">Oxidoreductase</keyword>
<accession>A0A2K3QL93</accession>
<comment type="caution">
    <text evidence="6">The sequence shown here is derived from an EMBL/GenBank/DDBJ whole genome shotgun (WGS) entry which is preliminary data.</text>
</comment>
<proteinExistence type="inferred from homology"/>
<keyword evidence="2" id="KW-0521">NADP</keyword>
<dbReference type="Pfam" id="PF08240">
    <property type="entry name" value="ADH_N"/>
    <property type="match status" value="1"/>
</dbReference>
<dbReference type="CDD" id="cd08249">
    <property type="entry name" value="enoyl_reductase_like"/>
    <property type="match status" value="1"/>
</dbReference>
<evidence type="ECO:0000313" key="6">
    <source>
        <dbReference type="EMBL" id="PNY28307.1"/>
    </source>
</evidence>
<protein>
    <submittedName>
        <fullName evidence="6">Enoyl reductase LovC</fullName>
    </submittedName>
</protein>
<evidence type="ECO:0000256" key="2">
    <source>
        <dbReference type="ARBA" id="ARBA00022857"/>
    </source>
</evidence>
<feature type="domain" description="Enoyl reductase (ER)" evidence="5">
    <location>
        <begin position="23"/>
        <end position="412"/>
    </location>
</feature>
<dbReference type="PANTHER" id="PTHR45348:SF6">
    <property type="entry name" value="TRANS-ENOYL REDUCTASE APDC"/>
    <property type="match status" value="1"/>
</dbReference>
<evidence type="ECO:0000256" key="4">
    <source>
        <dbReference type="SAM" id="MobiDB-lite"/>
    </source>
</evidence>
<dbReference type="InterPro" id="IPR011032">
    <property type="entry name" value="GroES-like_sf"/>
</dbReference>
<name>A0A2K3QL93_9HYPO</name>
<dbReference type="GO" id="GO:0016651">
    <property type="term" value="F:oxidoreductase activity, acting on NAD(P)H"/>
    <property type="evidence" value="ECO:0007669"/>
    <property type="project" value="InterPro"/>
</dbReference>
<dbReference type="EMBL" id="NRSZ01000279">
    <property type="protein sequence ID" value="PNY28307.1"/>
    <property type="molecule type" value="Genomic_DNA"/>
</dbReference>
<keyword evidence="7" id="KW-1185">Reference proteome</keyword>
<dbReference type="InterPro" id="IPR013154">
    <property type="entry name" value="ADH-like_N"/>
</dbReference>
<feature type="region of interest" description="Disordered" evidence="4">
    <location>
        <begin position="163"/>
        <end position="215"/>
    </location>
</feature>
<evidence type="ECO:0000313" key="7">
    <source>
        <dbReference type="Proteomes" id="UP000236621"/>
    </source>
</evidence>
<gene>
    <name evidence="6" type="ORF">TCAP_01761</name>
</gene>
<dbReference type="SMART" id="SM00829">
    <property type="entry name" value="PKS_ER"/>
    <property type="match status" value="1"/>
</dbReference>
<dbReference type="Gene3D" id="3.90.180.10">
    <property type="entry name" value="Medium-chain alcohol dehydrogenases, catalytic domain"/>
    <property type="match status" value="1"/>
</dbReference>
<dbReference type="OrthoDB" id="48317at2759"/>
<dbReference type="SUPFAM" id="SSF51735">
    <property type="entry name" value="NAD(P)-binding Rossmann-fold domains"/>
    <property type="match status" value="1"/>
</dbReference>
<comment type="similarity">
    <text evidence="1">Belongs to the zinc-containing alcohol dehydrogenase family.</text>
</comment>